<organism evidence="2 3">
    <name type="scientific">Austropuccinia psidii MF-1</name>
    <dbReference type="NCBI Taxonomy" id="1389203"/>
    <lineage>
        <taxon>Eukaryota</taxon>
        <taxon>Fungi</taxon>
        <taxon>Dikarya</taxon>
        <taxon>Basidiomycota</taxon>
        <taxon>Pucciniomycotina</taxon>
        <taxon>Pucciniomycetes</taxon>
        <taxon>Pucciniales</taxon>
        <taxon>Sphaerophragmiaceae</taxon>
        <taxon>Austropuccinia</taxon>
    </lineage>
</organism>
<feature type="compositionally biased region" description="Basic and acidic residues" evidence="1">
    <location>
        <begin position="319"/>
        <end position="341"/>
    </location>
</feature>
<reference evidence="2" key="1">
    <citation type="submission" date="2021-03" db="EMBL/GenBank/DDBJ databases">
        <title>Draft genome sequence of rust myrtle Austropuccinia psidii MF-1, a brazilian biotype.</title>
        <authorList>
            <person name="Quecine M.C."/>
            <person name="Pachon D.M.R."/>
            <person name="Bonatelli M.L."/>
            <person name="Correr F.H."/>
            <person name="Franceschini L.M."/>
            <person name="Leite T.F."/>
            <person name="Margarido G.R.A."/>
            <person name="Almeida C.A."/>
            <person name="Ferrarezi J.A."/>
            <person name="Labate C.A."/>
        </authorList>
    </citation>
    <scope>NUCLEOTIDE SEQUENCE</scope>
    <source>
        <strain evidence="2">MF-1</strain>
    </source>
</reference>
<feature type="region of interest" description="Disordered" evidence="1">
    <location>
        <begin position="43"/>
        <end position="67"/>
    </location>
</feature>
<evidence type="ECO:0000256" key="1">
    <source>
        <dbReference type="SAM" id="MobiDB-lite"/>
    </source>
</evidence>
<accession>A0A9Q3BMC7</accession>
<feature type="region of interest" description="Disordered" evidence="1">
    <location>
        <begin position="311"/>
        <end position="341"/>
    </location>
</feature>
<protein>
    <submittedName>
        <fullName evidence="2">Uncharacterized protein</fullName>
    </submittedName>
</protein>
<evidence type="ECO:0000313" key="3">
    <source>
        <dbReference type="Proteomes" id="UP000765509"/>
    </source>
</evidence>
<proteinExistence type="predicted"/>
<dbReference type="AlphaFoldDB" id="A0A9Q3BMC7"/>
<gene>
    <name evidence="2" type="ORF">O181_007523</name>
</gene>
<dbReference type="EMBL" id="AVOT02001684">
    <property type="protein sequence ID" value="MBW0467808.1"/>
    <property type="molecule type" value="Genomic_DNA"/>
</dbReference>
<keyword evidence="3" id="KW-1185">Reference proteome</keyword>
<evidence type="ECO:0000313" key="2">
    <source>
        <dbReference type="EMBL" id="MBW0467808.1"/>
    </source>
</evidence>
<comment type="caution">
    <text evidence="2">The sequence shown here is derived from an EMBL/GenBank/DDBJ whole genome shotgun (WGS) entry which is preliminary data.</text>
</comment>
<feature type="compositionally biased region" description="Polar residues" evidence="1">
    <location>
        <begin position="43"/>
        <end position="56"/>
    </location>
</feature>
<sequence>MERSRSLFTPFQDKRRAFHSHKSFPHPALKFLRMEDNFIPLETQSQANIPVTPSESEGSKGKAKRHSEGLITAKKWTPIATQKSRKPLNYAAIQGKPTLTACKGKVTIINQVLTPKETLASKGTNQRTEEDYPEPEDLEDNSLDTVVDGKTMREIISTLPFTLQFNRNFKPEDWKDMDEVLQPHQLLKDLLQLSMDNKRLNLNSHWAELEASCQKICLKEIDFKDIMVITKGWNPTRQFRILEARATRIREIQATIQAIEEQLTHTGHTHILFRITRRRPNQLSSGLAPFRNQKISGQESPFFTIAGSFREKTRKHGQKKDLLQPEEGRVRPHDPEAVGIR</sequence>
<name>A0A9Q3BMC7_9BASI</name>
<dbReference type="Proteomes" id="UP000765509">
    <property type="component" value="Unassembled WGS sequence"/>
</dbReference>
<feature type="compositionally biased region" description="Acidic residues" evidence="1">
    <location>
        <begin position="131"/>
        <end position="142"/>
    </location>
</feature>
<feature type="region of interest" description="Disordered" evidence="1">
    <location>
        <begin position="119"/>
        <end position="142"/>
    </location>
</feature>